<evidence type="ECO:0000313" key="2">
    <source>
        <dbReference type="EMBL" id="GAC14233.1"/>
    </source>
</evidence>
<dbReference type="STRING" id="1127673.GLIP_1599"/>
<feature type="transmembrane region" description="Helical" evidence="1">
    <location>
        <begin position="510"/>
        <end position="529"/>
    </location>
</feature>
<dbReference type="GO" id="GO:0042910">
    <property type="term" value="F:xenobiotic transmembrane transporter activity"/>
    <property type="evidence" value="ECO:0007669"/>
    <property type="project" value="TreeGrafter"/>
</dbReference>
<dbReference type="Gene3D" id="3.30.70.1430">
    <property type="entry name" value="Multidrug efflux transporter AcrB pore domain"/>
    <property type="match status" value="2"/>
</dbReference>
<feature type="transmembrane region" description="Helical" evidence="1">
    <location>
        <begin position="315"/>
        <end position="341"/>
    </location>
</feature>
<keyword evidence="3" id="KW-1185">Reference proteome</keyword>
<keyword evidence="1" id="KW-0472">Membrane</keyword>
<dbReference type="AlphaFoldDB" id="K6YC56"/>
<name>K6YC56_9ALTE</name>
<dbReference type="Proteomes" id="UP000006334">
    <property type="component" value="Unassembled WGS sequence"/>
</dbReference>
<sequence length="1017" mass="112158">MVSIVGFLGVYSLFKLPIQLFPDIERPTISIQTFWRAASPQEIESEILEPQEEVLQGIPGLRNMRAWANQGNAWVNLEFGLETDMQRTLIEVISRMNRIPPLPRDALSPNIMMGGGGGGTPALTYFFLQKLPGNNQEISQYVTFFEDVIRPQLESINGVARVRMESGVGGNEEFQIVFDPYLAAELGIDITNISRLLGSSNDVSGGFVDVGRRKYTIRFQGKYTPTEMGDMILEWRDGSPIKLQDIAEIKIQRADASNFSVQNGNPAISIRIDRENKANVLSTLEAVKERVTQLNQSVLANEKLTMQQSFDASIFIYRAVNLVTSNLIIGIILAIAILWWFMRQTRATFIVALAIPISLFSTFVVLQLTGRSLNVISLAGLAFAVGMVLDAAIVVLENIVRHKQPNEDGIKTAHRATKEVFGALLASTATTVAIFIPVIFLQDVEGQLFADLALTIAIAVMISFVVAVSVLPVAASRWLKDDMPADRLAGLWTKIANKIMLLNATAKRRFATIFILMVVPITFTVLLMPKLDYLPPVKRDAIDSFFNFPAGASDGFIQQEVMSLVVERLKPYMAGEKQPALKNYYIITWPNGGTLGIRAKNQDDVRDLENLVRDEILKDLPDTEPFTMQGNLFGGFGNGRSIDMRLQATDQEGLNFAAQRGLELLREAFPGANVRANPSLEQAEPEIQLYPNDGRMMEVGMDRTRVASLVRSMGDGMYVGEYFDGIKRMNIIFKSQEWANPEQLAVTPIVTPSGEMVQLGELVDVVRAVGPSQIQRVDRRRTLSLSVNPPEGMSLEEAMAKIKQEVEPQLMAMMPTDGAINYGGSADSLNKAIDTMSQNFLFAMALLFVLMAGLFKSLTDSLMVILSIPLATVGGVIAVRLLNLISFQPMDLLTMIGFIILLGLVVNNAILLVHQTRNGERQGLSRQDAVHQALLMRLRPIFMSTLTSIFGMLPLLLMPGAGSVIYRGLAAVIVGGMCVSTIFTLLLLPTLLCLRNGAVQKIERVSNSNTQPVIRHT</sequence>
<reference evidence="2 3" key="1">
    <citation type="journal article" date="2017" name="Antonie Van Leeuwenhoek">
        <title>Rhizobium rhizosphaerae sp. nov., a novel species isolated from rice rhizosphere.</title>
        <authorList>
            <person name="Zhao J.J."/>
            <person name="Zhang J."/>
            <person name="Zhang R.J."/>
            <person name="Zhang C.W."/>
            <person name="Yin H.Q."/>
            <person name="Zhang X.X."/>
        </authorList>
    </citation>
    <scope>NUCLEOTIDE SEQUENCE [LARGE SCALE GENOMIC DNA]</scope>
    <source>
        <strain evidence="2 3">E3</strain>
    </source>
</reference>
<evidence type="ECO:0000313" key="3">
    <source>
        <dbReference type="Proteomes" id="UP000006334"/>
    </source>
</evidence>
<dbReference type="SUPFAM" id="SSF82714">
    <property type="entry name" value="Multidrug efflux transporter AcrB TolC docking domain, DN and DC subdomains"/>
    <property type="match status" value="2"/>
</dbReference>
<keyword evidence="1" id="KW-0812">Transmembrane</keyword>
<feature type="transmembrane region" description="Helical" evidence="1">
    <location>
        <begin position="348"/>
        <end position="369"/>
    </location>
</feature>
<feature type="transmembrane region" description="Helical" evidence="1">
    <location>
        <begin position="452"/>
        <end position="474"/>
    </location>
</feature>
<accession>K6YC56</accession>
<dbReference type="InterPro" id="IPR027463">
    <property type="entry name" value="AcrB_DN_DC_subdom"/>
</dbReference>
<evidence type="ECO:0000256" key="1">
    <source>
        <dbReference type="SAM" id="Phobius"/>
    </source>
</evidence>
<dbReference type="EMBL" id="BAEN01000035">
    <property type="protein sequence ID" value="GAC14233.1"/>
    <property type="molecule type" value="Genomic_DNA"/>
</dbReference>
<feature type="transmembrane region" description="Helical" evidence="1">
    <location>
        <begin position="934"/>
        <end position="957"/>
    </location>
</feature>
<proteinExistence type="predicted"/>
<dbReference type="SUPFAM" id="SSF82866">
    <property type="entry name" value="Multidrug efflux transporter AcrB transmembrane domain"/>
    <property type="match status" value="2"/>
</dbReference>
<dbReference type="Gene3D" id="1.20.1640.10">
    <property type="entry name" value="Multidrug efflux transporter AcrB transmembrane domain"/>
    <property type="match status" value="2"/>
</dbReference>
<feature type="transmembrane region" description="Helical" evidence="1">
    <location>
        <begin position="836"/>
        <end position="855"/>
    </location>
</feature>
<protein>
    <submittedName>
        <fullName evidence="2">AcrB/AcrD/AcrF family protein</fullName>
    </submittedName>
</protein>
<feature type="transmembrane region" description="Helical" evidence="1">
    <location>
        <begin position="892"/>
        <end position="913"/>
    </location>
</feature>
<dbReference type="SUPFAM" id="SSF82693">
    <property type="entry name" value="Multidrug efflux transporter AcrB pore domain, PN1, PN2, PC1 and PC2 subdomains"/>
    <property type="match status" value="2"/>
</dbReference>
<dbReference type="Pfam" id="PF00873">
    <property type="entry name" value="ACR_tran"/>
    <property type="match status" value="1"/>
</dbReference>
<dbReference type="Gene3D" id="3.30.70.1320">
    <property type="entry name" value="Multidrug efflux transporter AcrB pore domain like"/>
    <property type="match status" value="1"/>
</dbReference>
<dbReference type="PRINTS" id="PR00702">
    <property type="entry name" value="ACRIFLAVINRP"/>
</dbReference>
<dbReference type="Gene3D" id="3.30.2090.10">
    <property type="entry name" value="Multidrug efflux transporter AcrB TolC docking domain, DN and DC subdomains"/>
    <property type="match status" value="2"/>
</dbReference>
<dbReference type="GO" id="GO:0005886">
    <property type="term" value="C:plasma membrane"/>
    <property type="evidence" value="ECO:0007669"/>
    <property type="project" value="TreeGrafter"/>
</dbReference>
<feature type="transmembrane region" description="Helical" evidence="1">
    <location>
        <begin position="969"/>
        <end position="994"/>
    </location>
</feature>
<feature type="transmembrane region" description="Helical" evidence="1">
    <location>
        <begin position="862"/>
        <end position="886"/>
    </location>
</feature>
<feature type="transmembrane region" description="Helical" evidence="1">
    <location>
        <begin position="375"/>
        <end position="400"/>
    </location>
</feature>
<dbReference type="PANTHER" id="PTHR32063:SF0">
    <property type="entry name" value="SWARMING MOTILITY PROTEIN SWRC"/>
    <property type="match status" value="1"/>
</dbReference>
<dbReference type="InterPro" id="IPR001036">
    <property type="entry name" value="Acrflvin-R"/>
</dbReference>
<dbReference type="Gene3D" id="3.30.70.1440">
    <property type="entry name" value="Multidrug efflux transporter AcrB pore domain"/>
    <property type="match status" value="1"/>
</dbReference>
<comment type="caution">
    <text evidence="2">The sequence shown here is derived from an EMBL/GenBank/DDBJ whole genome shotgun (WGS) entry which is preliminary data.</text>
</comment>
<feature type="transmembrane region" description="Helical" evidence="1">
    <location>
        <begin position="420"/>
        <end position="440"/>
    </location>
</feature>
<keyword evidence="1" id="KW-1133">Transmembrane helix</keyword>
<dbReference type="eggNOG" id="COG0841">
    <property type="taxonomic scope" value="Bacteria"/>
</dbReference>
<dbReference type="PANTHER" id="PTHR32063">
    <property type="match status" value="1"/>
</dbReference>
<organism evidence="2 3">
    <name type="scientific">Aliiglaciecola lipolytica E3</name>
    <dbReference type="NCBI Taxonomy" id="1127673"/>
    <lineage>
        <taxon>Bacteria</taxon>
        <taxon>Pseudomonadati</taxon>
        <taxon>Pseudomonadota</taxon>
        <taxon>Gammaproteobacteria</taxon>
        <taxon>Alteromonadales</taxon>
        <taxon>Alteromonadaceae</taxon>
        <taxon>Aliiglaciecola</taxon>
    </lineage>
</organism>
<gene>
    <name evidence="2" type="ORF">GLIP_1599</name>
</gene>